<proteinExistence type="predicted"/>
<accession>A0ABM9X4G4</accession>
<dbReference type="EMBL" id="ABID01000004">
    <property type="protein sequence ID" value="EDQ04311.1"/>
    <property type="molecule type" value="Genomic_DNA"/>
</dbReference>
<organism evidence="1 2">
    <name type="scientific">Sulfitobacter indolifex HEL-45</name>
    <dbReference type="NCBI Taxonomy" id="391624"/>
    <lineage>
        <taxon>Bacteria</taxon>
        <taxon>Pseudomonadati</taxon>
        <taxon>Pseudomonadota</taxon>
        <taxon>Alphaproteobacteria</taxon>
        <taxon>Rhodobacterales</taxon>
        <taxon>Roseobacteraceae</taxon>
        <taxon>Sulfitobacter</taxon>
    </lineage>
</organism>
<evidence type="ECO:0000313" key="2">
    <source>
        <dbReference type="Proteomes" id="UP000003257"/>
    </source>
</evidence>
<reference evidence="1 2" key="1">
    <citation type="submission" date="2007-11" db="EMBL/GenBank/DDBJ databases">
        <authorList>
            <person name="Wagner-Dobler I."/>
            <person name="Ferriera S."/>
            <person name="Johnson J."/>
            <person name="Kravitz S."/>
            <person name="Beeson K."/>
            <person name="Sutton G."/>
            <person name="Rogers Y.-H."/>
            <person name="Friedman R."/>
            <person name="Frazier M."/>
            <person name="Venter J.C."/>
        </authorList>
    </citation>
    <scope>NUCLEOTIDE SEQUENCE [LARGE SCALE GENOMIC DNA]</scope>
    <source>
        <strain evidence="1 2">HEL-45</strain>
    </source>
</reference>
<name>A0ABM9X4G4_9RHOB</name>
<comment type="caution">
    <text evidence="1">The sequence shown here is derived from an EMBL/GenBank/DDBJ whole genome shotgun (WGS) entry which is preliminary data.</text>
</comment>
<keyword evidence="2" id="KW-1185">Reference proteome</keyword>
<sequence>MHHLAKMGVTDAVLVERNTGPESARIAAHLDAENMLELGTTVIEGPVFDPDGSRMKG</sequence>
<protein>
    <submittedName>
        <fullName evidence="1">Uncharacterized protein</fullName>
    </submittedName>
</protein>
<dbReference type="Proteomes" id="UP000003257">
    <property type="component" value="Unassembled WGS sequence"/>
</dbReference>
<evidence type="ECO:0000313" key="1">
    <source>
        <dbReference type="EMBL" id="EDQ04311.1"/>
    </source>
</evidence>
<gene>
    <name evidence="1" type="ORF">OIHEL45_15319</name>
</gene>